<keyword evidence="2" id="KW-1185">Reference proteome</keyword>
<sequence>MYPVSVVPCESEERLCFHRSSQASALQEKNQELHFPGPLSPGDCGFQMSGELLQEGMDNGEKTVPTRKYVEGMVHTGAKHALQEVHPHCCRPQCTLPDWFSRPSSGSISHCLPV</sequence>
<organism evidence="1 2">
    <name type="scientific">Saguinus oedipus</name>
    <name type="common">Cotton-top tamarin</name>
    <name type="synonym">Oedipomidas oedipus</name>
    <dbReference type="NCBI Taxonomy" id="9490"/>
    <lineage>
        <taxon>Eukaryota</taxon>
        <taxon>Metazoa</taxon>
        <taxon>Chordata</taxon>
        <taxon>Craniata</taxon>
        <taxon>Vertebrata</taxon>
        <taxon>Euteleostomi</taxon>
        <taxon>Mammalia</taxon>
        <taxon>Eutheria</taxon>
        <taxon>Euarchontoglires</taxon>
        <taxon>Primates</taxon>
        <taxon>Haplorrhini</taxon>
        <taxon>Platyrrhini</taxon>
        <taxon>Cebidae</taxon>
        <taxon>Callitrichinae</taxon>
        <taxon>Saguinus</taxon>
    </lineage>
</organism>
<dbReference type="Proteomes" id="UP001266305">
    <property type="component" value="Unassembled WGS sequence"/>
</dbReference>
<proteinExistence type="predicted"/>
<evidence type="ECO:0000313" key="1">
    <source>
        <dbReference type="EMBL" id="KAK2081642.1"/>
    </source>
</evidence>
<gene>
    <name evidence="1" type="ORF">P7K49_040917</name>
</gene>
<protein>
    <submittedName>
        <fullName evidence="1">Uncharacterized protein</fullName>
    </submittedName>
</protein>
<name>A0ABQ9TA69_SAGOE</name>
<dbReference type="EMBL" id="JASSZA010000165">
    <property type="protein sequence ID" value="KAK2081642.1"/>
    <property type="molecule type" value="Genomic_DNA"/>
</dbReference>
<reference evidence="1 2" key="1">
    <citation type="submission" date="2023-05" db="EMBL/GenBank/DDBJ databases">
        <title>B98-5 Cell Line De Novo Hybrid Assembly: An Optical Mapping Approach.</title>
        <authorList>
            <person name="Kananen K."/>
            <person name="Auerbach J.A."/>
            <person name="Kautto E."/>
            <person name="Blachly J.S."/>
        </authorList>
    </citation>
    <scope>NUCLEOTIDE SEQUENCE [LARGE SCALE GENOMIC DNA]</scope>
    <source>
        <strain evidence="1">B95-8</strain>
        <tissue evidence="1">Cell line</tissue>
    </source>
</reference>
<accession>A0ABQ9TA69</accession>
<comment type="caution">
    <text evidence="1">The sequence shown here is derived from an EMBL/GenBank/DDBJ whole genome shotgun (WGS) entry which is preliminary data.</text>
</comment>
<evidence type="ECO:0000313" key="2">
    <source>
        <dbReference type="Proteomes" id="UP001266305"/>
    </source>
</evidence>